<proteinExistence type="predicted"/>
<dbReference type="Proteomes" id="UP000184096">
    <property type="component" value="Chromosome I"/>
</dbReference>
<name>A0A1M7UID1_9BRAD</name>
<reference evidence="3" key="1">
    <citation type="submission" date="2016-11" db="EMBL/GenBank/DDBJ databases">
        <authorList>
            <person name="Varghese N."/>
            <person name="Submissions S."/>
        </authorList>
    </citation>
    <scope>NUCLEOTIDE SEQUENCE [LARGE SCALE GENOMIC DNA]</scope>
    <source>
        <strain evidence="3">GAS401</strain>
    </source>
</reference>
<dbReference type="InterPro" id="IPR047726">
    <property type="entry name" value="CsgH_dom"/>
</dbReference>
<feature type="domain" description="CsgH-like" evidence="1">
    <location>
        <begin position="39"/>
        <end position="127"/>
    </location>
</feature>
<accession>A0A1M7UID1</accession>
<evidence type="ECO:0000313" key="3">
    <source>
        <dbReference type="Proteomes" id="UP000184096"/>
    </source>
</evidence>
<dbReference type="PROSITE" id="PS51257">
    <property type="entry name" value="PROKAR_LIPOPROTEIN"/>
    <property type="match status" value="1"/>
</dbReference>
<keyword evidence="3" id="KW-1185">Reference proteome</keyword>
<dbReference type="NCBIfam" id="NF041112">
    <property type="entry name" value="chap_CsgH_alph"/>
    <property type="match status" value="1"/>
</dbReference>
<evidence type="ECO:0000313" key="2">
    <source>
        <dbReference type="EMBL" id="SHN82686.1"/>
    </source>
</evidence>
<gene>
    <name evidence="2" type="ORF">SAMN05444170_5204</name>
</gene>
<dbReference type="RefSeq" id="WP_072822211.1">
    <property type="nucleotide sequence ID" value="NZ_LT670849.1"/>
</dbReference>
<sequence length="130" mass="13736">MPEVRAALIKRLIIAVLGVVVSCARTDAESADVEQVMAVGCRIRVTAEGEAIRIEAVATSRLDVNGSYRLDIRKNSADGSSHNIQSGKFSLEANKEEILSTTFLGASDAGHFQARLVIDSNSGSVSCSSP</sequence>
<dbReference type="Pfam" id="PF21112">
    <property type="entry name" value="CsgH"/>
    <property type="match status" value="1"/>
</dbReference>
<organism evidence="2 3">
    <name type="scientific">Bradyrhizobium erythrophlei</name>
    <dbReference type="NCBI Taxonomy" id="1437360"/>
    <lineage>
        <taxon>Bacteria</taxon>
        <taxon>Pseudomonadati</taxon>
        <taxon>Pseudomonadota</taxon>
        <taxon>Alphaproteobacteria</taxon>
        <taxon>Hyphomicrobiales</taxon>
        <taxon>Nitrobacteraceae</taxon>
        <taxon>Bradyrhizobium</taxon>
    </lineage>
</organism>
<dbReference type="EMBL" id="LT670849">
    <property type="protein sequence ID" value="SHN82686.1"/>
    <property type="molecule type" value="Genomic_DNA"/>
</dbReference>
<dbReference type="Gene3D" id="2.60.40.2420">
    <property type="match status" value="1"/>
</dbReference>
<dbReference type="InterPro" id="IPR048632">
    <property type="entry name" value="CsgH-like"/>
</dbReference>
<dbReference type="InterPro" id="IPR053722">
    <property type="entry name" value="Curli_assembly_CsgC/AgfC"/>
</dbReference>
<evidence type="ECO:0000259" key="1">
    <source>
        <dbReference type="Pfam" id="PF21112"/>
    </source>
</evidence>
<dbReference type="AlphaFoldDB" id="A0A1M7UID1"/>
<protein>
    <recommendedName>
        <fullName evidence="1">CsgH-like domain-containing protein</fullName>
    </recommendedName>
</protein>